<evidence type="ECO:0000313" key="4">
    <source>
        <dbReference type="EMBL" id="KGE87047.1"/>
    </source>
</evidence>
<keyword evidence="2" id="KW-1133">Transmembrane helix</keyword>
<dbReference type="SUPFAM" id="SSF56935">
    <property type="entry name" value="Porins"/>
    <property type="match status" value="1"/>
</dbReference>
<reference evidence="4 5" key="1">
    <citation type="journal article" date="2014" name="Int. J. Syst. Evol. Microbiol.">
        <title>Phaeodactylibacter xiamenensis gen. nov., sp. nov., a member of the family Saprospiraceae isolated from the marine alga Phaeodactylum tricornutum.</title>
        <authorList>
            <person name="Chen Z.Jr."/>
            <person name="Lei X."/>
            <person name="Lai Q."/>
            <person name="Li Y."/>
            <person name="Zhang B."/>
            <person name="Zhang J."/>
            <person name="Zhang H."/>
            <person name="Yang L."/>
            <person name="Zheng W."/>
            <person name="Tian Y."/>
            <person name="Yu Z."/>
            <person name="Xu H.Jr."/>
            <person name="Zheng T."/>
        </authorList>
    </citation>
    <scope>NUCLEOTIDE SEQUENCE [LARGE SCALE GENOMIC DNA]</scope>
    <source>
        <strain evidence="4 5">KD52</strain>
    </source>
</reference>
<feature type="domain" description="Outer membrane protein beta-barrel" evidence="3">
    <location>
        <begin position="240"/>
        <end position="407"/>
    </location>
</feature>
<dbReference type="OrthoDB" id="1011748at2"/>
<dbReference type="Proteomes" id="UP000029736">
    <property type="component" value="Unassembled WGS sequence"/>
</dbReference>
<dbReference type="AlphaFoldDB" id="A0A098S7H8"/>
<dbReference type="Gene3D" id="2.40.160.20">
    <property type="match status" value="1"/>
</dbReference>
<accession>A0A098S7H8</accession>
<comment type="caution">
    <text evidence="4">The sequence shown here is derived from an EMBL/GenBank/DDBJ whole genome shotgun (WGS) entry which is preliminary data.</text>
</comment>
<dbReference type="EMBL" id="JPOS01000039">
    <property type="protein sequence ID" value="KGE87047.1"/>
    <property type="molecule type" value="Genomic_DNA"/>
</dbReference>
<keyword evidence="5" id="KW-1185">Reference proteome</keyword>
<organism evidence="4 5">
    <name type="scientific">Phaeodactylibacter xiamenensis</name>
    <dbReference type="NCBI Taxonomy" id="1524460"/>
    <lineage>
        <taxon>Bacteria</taxon>
        <taxon>Pseudomonadati</taxon>
        <taxon>Bacteroidota</taxon>
        <taxon>Saprospiria</taxon>
        <taxon>Saprospirales</taxon>
        <taxon>Haliscomenobacteraceae</taxon>
        <taxon>Phaeodactylibacter</taxon>
    </lineage>
</organism>
<proteinExistence type="predicted"/>
<dbReference type="RefSeq" id="WP_044223718.1">
    <property type="nucleotide sequence ID" value="NZ_JBKAGJ010000008.1"/>
</dbReference>
<dbReference type="Pfam" id="PF13568">
    <property type="entry name" value="OMP_b-brl_2"/>
    <property type="match status" value="1"/>
</dbReference>
<protein>
    <recommendedName>
        <fullName evidence="3">Outer membrane protein beta-barrel domain-containing protein</fullName>
    </recommendedName>
</protein>
<evidence type="ECO:0000256" key="1">
    <source>
        <dbReference type="SAM" id="MobiDB-lite"/>
    </source>
</evidence>
<dbReference type="STRING" id="1524460.IX84_18715"/>
<sequence length="432" mass="47897">MKERKDGFQHLREQLEDFEHEVPSTGWKEMSAILDGERPVPQPAVPEKTRRRFAGWIWFAGALMLVGSGVWLSALQGQRLAFRTNSQVLLSSMPVPLPSLSHASNAKHTVATAASIQEETVNSPAPVPAPPMPPSRTAQTESRTAPAPVRRMPAPLTDLSNNPLDTITQIPVNDIIPNPEAPDTISTSDDERVFAAIAPVPTLPPDTLMGQQAVADMPEINPAKLHRWSFGLKAGADYQSLQTNALLGGFAQFRLNRKWVLEAGLQYKRRSENNGSGLGISPPRGDTIYLPAFASISPYHRSITRVHFLEVPVTLQYQIGKRLRVMGGMQVAYLRSTDQPVGSWNDESNRNSLENTADFTLAGAAGAAPVNAARFERWDLGLIAGLDYRIASHWSVDLRWQQGLRDLTPEPYYQNNEIYNNTSLQFALKWHW</sequence>
<name>A0A098S7H8_9BACT</name>
<gene>
    <name evidence="4" type="ORF">IX84_18715</name>
</gene>
<feature type="transmembrane region" description="Helical" evidence="2">
    <location>
        <begin position="53"/>
        <end position="74"/>
    </location>
</feature>
<dbReference type="InterPro" id="IPR025665">
    <property type="entry name" value="Beta-barrel_OMP_2"/>
</dbReference>
<evidence type="ECO:0000256" key="2">
    <source>
        <dbReference type="SAM" id="Phobius"/>
    </source>
</evidence>
<keyword evidence="2" id="KW-0812">Transmembrane</keyword>
<keyword evidence="2" id="KW-0472">Membrane</keyword>
<feature type="region of interest" description="Disordered" evidence="1">
    <location>
        <begin position="120"/>
        <end position="164"/>
    </location>
</feature>
<evidence type="ECO:0000259" key="3">
    <source>
        <dbReference type="Pfam" id="PF13568"/>
    </source>
</evidence>
<evidence type="ECO:0000313" key="5">
    <source>
        <dbReference type="Proteomes" id="UP000029736"/>
    </source>
</evidence>
<feature type="compositionally biased region" description="Pro residues" evidence="1">
    <location>
        <begin position="125"/>
        <end position="134"/>
    </location>
</feature>